<dbReference type="Proteomes" id="UP000704712">
    <property type="component" value="Unassembled WGS sequence"/>
</dbReference>
<protein>
    <submittedName>
        <fullName evidence="2">Uncharacterized protein</fullName>
    </submittedName>
</protein>
<dbReference type="AlphaFoldDB" id="A0A8S9TP21"/>
<evidence type="ECO:0000313" key="3">
    <source>
        <dbReference type="Proteomes" id="UP000704712"/>
    </source>
</evidence>
<sequence length="95" mass="10695">MTLCADLGGAKDTGEAEVDFIASTSTQTQTNLENDRVDGPCPPPARRGQAGYVDDDDDAQILVVMRLSLKQERQRADEQRLRWEEDRHLERLPVL</sequence>
<gene>
    <name evidence="2" type="ORF">GN958_ATG22389</name>
</gene>
<organism evidence="2 3">
    <name type="scientific">Phytophthora infestans</name>
    <name type="common">Potato late blight agent</name>
    <name type="synonym">Botrytis infestans</name>
    <dbReference type="NCBI Taxonomy" id="4787"/>
    <lineage>
        <taxon>Eukaryota</taxon>
        <taxon>Sar</taxon>
        <taxon>Stramenopiles</taxon>
        <taxon>Oomycota</taxon>
        <taxon>Peronosporomycetes</taxon>
        <taxon>Peronosporales</taxon>
        <taxon>Peronosporaceae</taxon>
        <taxon>Phytophthora</taxon>
    </lineage>
</organism>
<proteinExistence type="predicted"/>
<comment type="caution">
    <text evidence="2">The sequence shown here is derived from an EMBL/GenBank/DDBJ whole genome shotgun (WGS) entry which is preliminary data.</text>
</comment>
<name>A0A8S9TP21_PHYIN</name>
<reference evidence="2" key="1">
    <citation type="submission" date="2020-03" db="EMBL/GenBank/DDBJ databases">
        <title>Hybrid Assembly of Korean Phytophthora infestans isolates.</title>
        <authorList>
            <person name="Prokchorchik M."/>
            <person name="Lee Y."/>
            <person name="Seo J."/>
            <person name="Cho J.-H."/>
            <person name="Park Y.-E."/>
            <person name="Jang D.-C."/>
            <person name="Im J.-S."/>
            <person name="Choi J.-G."/>
            <person name="Park H.-J."/>
            <person name="Lee G.-B."/>
            <person name="Lee Y.-G."/>
            <person name="Hong S.-Y."/>
            <person name="Cho K."/>
            <person name="Sohn K.H."/>
        </authorList>
    </citation>
    <scope>NUCLEOTIDE SEQUENCE</scope>
    <source>
        <strain evidence="2">KR_2_A2</strain>
    </source>
</reference>
<evidence type="ECO:0000313" key="2">
    <source>
        <dbReference type="EMBL" id="KAF4128469.1"/>
    </source>
</evidence>
<feature type="region of interest" description="Disordered" evidence="1">
    <location>
        <begin position="25"/>
        <end position="54"/>
    </location>
</feature>
<evidence type="ECO:0000256" key="1">
    <source>
        <dbReference type="SAM" id="MobiDB-lite"/>
    </source>
</evidence>
<accession>A0A8S9TP21</accession>
<dbReference type="EMBL" id="JAACNO010003123">
    <property type="protein sequence ID" value="KAF4128469.1"/>
    <property type="molecule type" value="Genomic_DNA"/>
</dbReference>